<reference evidence="1 2" key="1">
    <citation type="submission" date="2019-10" db="EMBL/GenBank/DDBJ databases">
        <title>Taxonomy of Antarctic Massilia spp.: description of Massilia rubra sp. nov., Massilia aquatica sp. nov., Massilia mucilaginosa sp. nov., Massilia frigida sp. nov. isolated from streams, lakes and regoliths.</title>
        <authorList>
            <person name="Holochova P."/>
            <person name="Sedlacek I."/>
            <person name="Kralova S."/>
            <person name="Maslanova I."/>
            <person name="Busse H.-J."/>
            <person name="Stankova E."/>
            <person name="Vrbovska V."/>
            <person name="Kovarovic V."/>
            <person name="Bartak M."/>
            <person name="Svec P."/>
            <person name="Pantucek R."/>
        </authorList>
    </citation>
    <scope>NUCLEOTIDE SEQUENCE [LARGE SCALE GENOMIC DNA]</scope>
    <source>
        <strain evidence="1 2">CCM 8733</strain>
    </source>
</reference>
<dbReference type="Proteomes" id="UP000609726">
    <property type="component" value="Unassembled WGS sequence"/>
</dbReference>
<comment type="caution">
    <text evidence="1">The sequence shown here is derived from an EMBL/GenBank/DDBJ whole genome shotgun (WGS) entry which is preliminary data.</text>
</comment>
<dbReference type="RefSeq" id="WP_166882220.1">
    <property type="nucleotide sequence ID" value="NZ_WHJH01000078.1"/>
</dbReference>
<name>A0ABX0P2P6_9BURK</name>
<evidence type="ECO:0000313" key="1">
    <source>
        <dbReference type="EMBL" id="NHZ93532.1"/>
    </source>
</evidence>
<proteinExistence type="predicted"/>
<dbReference type="EMBL" id="WHJH01000078">
    <property type="protein sequence ID" value="NHZ93532.1"/>
    <property type="molecule type" value="Genomic_DNA"/>
</dbReference>
<sequence length="126" mass="14112">MWKNMLDRLFGREQVAAPIAPVQFKLAAGDTVVLSYSKFLSMEQRNRLKEMALTDLPADVKVLVLEGGIDMRVINRTDCASGILAQLETQTKIMAANAEKADRDSKLYRESLKTYATIEGADHEQH</sequence>
<evidence type="ECO:0000313" key="2">
    <source>
        <dbReference type="Proteomes" id="UP000609726"/>
    </source>
</evidence>
<keyword evidence="2" id="KW-1185">Reference proteome</keyword>
<organism evidence="1 2">
    <name type="scientific">Massilia mucilaginosa</name>
    <dbReference type="NCBI Taxonomy" id="2609282"/>
    <lineage>
        <taxon>Bacteria</taxon>
        <taxon>Pseudomonadati</taxon>
        <taxon>Pseudomonadota</taxon>
        <taxon>Betaproteobacteria</taxon>
        <taxon>Burkholderiales</taxon>
        <taxon>Oxalobacteraceae</taxon>
        <taxon>Telluria group</taxon>
        <taxon>Massilia</taxon>
    </lineage>
</organism>
<accession>A0ABX0P2P6</accession>
<protein>
    <submittedName>
        <fullName evidence="1">Uncharacterized protein</fullName>
    </submittedName>
</protein>
<gene>
    <name evidence="1" type="ORF">F2P45_31700</name>
</gene>